<comment type="caution">
    <text evidence="6">The sequence shown here is derived from an EMBL/GenBank/DDBJ whole genome shotgun (WGS) entry which is preliminary data.</text>
</comment>
<keyword evidence="4" id="KW-0460">Magnesium</keyword>
<gene>
    <name evidence="6" type="ORF">GS399_07340</name>
</gene>
<evidence type="ECO:0000313" key="6">
    <source>
        <dbReference type="EMBL" id="MXV50783.1"/>
    </source>
</evidence>
<dbReference type="EMBL" id="WVHT01000003">
    <property type="protein sequence ID" value="MXV50783.1"/>
    <property type="molecule type" value="Genomic_DNA"/>
</dbReference>
<dbReference type="GO" id="GO:0046872">
    <property type="term" value="F:metal ion binding"/>
    <property type="evidence" value="ECO:0007669"/>
    <property type="project" value="UniProtKB-KW"/>
</dbReference>
<dbReference type="InterPro" id="IPR036412">
    <property type="entry name" value="HAD-like_sf"/>
</dbReference>
<comment type="similarity">
    <text evidence="2">Belongs to the HAD-like hydrolase superfamily. CbbY/CbbZ/Gph/YieH family.</text>
</comment>
<dbReference type="InterPro" id="IPR023198">
    <property type="entry name" value="PGP-like_dom2"/>
</dbReference>
<dbReference type="InterPro" id="IPR006439">
    <property type="entry name" value="HAD-SF_hydro_IA"/>
</dbReference>
<dbReference type="NCBIfam" id="TIGR01509">
    <property type="entry name" value="HAD-SF-IA-v3"/>
    <property type="match status" value="1"/>
</dbReference>
<evidence type="ECO:0000256" key="3">
    <source>
        <dbReference type="ARBA" id="ARBA00022723"/>
    </source>
</evidence>
<dbReference type="Pfam" id="PF00702">
    <property type="entry name" value="Hydrolase"/>
    <property type="match status" value="1"/>
</dbReference>
<dbReference type="Gene3D" id="3.40.50.1000">
    <property type="entry name" value="HAD superfamily/HAD-like"/>
    <property type="match status" value="1"/>
</dbReference>
<dbReference type="InterPro" id="IPR023214">
    <property type="entry name" value="HAD_sf"/>
</dbReference>
<dbReference type="PANTHER" id="PTHR46193:SF18">
    <property type="entry name" value="HEXITOL PHOSPHATASE B"/>
    <property type="match status" value="1"/>
</dbReference>
<dbReference type="RefSeq" id="WP_160843974.1">
    <property type="nucleotide sequence ID" value="NZ_WVHT01000003.1"/>
</dbReference>
<dbReference type="Proteomes" id="UP000466586">
    <property type="component" value="Unassembled WGS sequence"/>
</dbReference>
<keyword evidence="5" id="KW-0119">Carbohydrate metabolism</keyword>
<dbReference type="CDD" id="cd07505">
    <property type="entry name" value="HAD_BPGM-like"/>
    <property type="match status" value="1"/>
</dbReference>
<keyword evidence="6" id="KW-0378">Hydrolase</keyword>
<proteinExistence type="inferred from homology"/>
<dbReference type="SFLD" id="SFLDG01129">
    <property type="entry name" value="C1.5:_HAD__Beta-PGM__Phosphata"/>
    <property type="match status" value="1"/>
</dbReference>
<comment type="cofactor">
    <cofactor evidence="1">
        <name>Mg(2+)</name>
        <dbReference type="ChEBI" id="CHEBI:18420"/>
    </cofactor>
</comment>
<organism evidence="6 7">
    <name type="scientific">Hufsiella arboris</name>
    <dbReference type="NCBI Taxonomy" id="2695275"/>
    <lineage>
        <taxon>Bacteria</taxon>
        <taxon>Pseudomonadati</taxon>
        <taxon>Bacteroidota</taxon>
        <taxon>Sphingobacteriia</taxon>
        <taxon>Sphingobacteriales</taxon>
        <taxon>Sphingobacteriaceae</taxon>
        <taxon>Hufsiella</taxon>
    </lineage>
</organism>
<evidence type="ECO:0000256" key="5">
    <source>
        <dbReference type="ARBA" id="ARBA00023277"/>
    </source>
</evidence>
<dbReference type="AlphaFoldDB" id="A0A7K1Y862"/>
<name>A0A7K1Y862_9SPHI</name>
<dbReference type="Gene3D" id="1.10.150.240">
    <property type="entry name" value="Putative phosphatase, domain 2"/>
    <property type="match status" value="1"/>
</dbReference>
<evidence type="ECO:0000256" key="1">
    <source>
        <dbReference type="ARBA" id="ARBA00001946"/>
    </source>
</evidence>
<reference evidence="6 7" key="1">
    <citation type="submission" date="2019-11" db="EMBL/GenBank/DDBJ databases">
        <title>Pedobacter sp. HMF7647 Genome sequencing and assembly.</title>
        <authorList>
            <person name="Kang H."/>
            <person name="Kim H."/>
            <person name="Joh K."/>
        </authorList>
    </citation>
    <scope>NUCLEOTIDE SEQUENCE [LARGE SCALE GENOMIC DNA]</scope>
    <source>
        <strain evidence="6 7">HMF7647</strain>
    </source>
</reference>
<dbReference type="SUPFAM" id="SSF56784">
    <property type="entry name" value="HAD-like"/>
    <property type="match status" value="1"/>
</dbReference>
<evidence type="ECO:0000256" key="2">
    <source>
        <dbReference type="ARBA" id="ARBA00006171"/>
    </source>
</evidence>
<dbReference type="InterPro" id="IPR051600">
    <property type="entry name" value="Beta-PGM-like"/>
</dbReference>
<keyword evidence="3" id="KW-0479">Metal-binding</keyword>
<protein>
    <submittedName>
        <fullName evidence="6">HAD-IA family hydrolase</fullName>
    </submittedName>
</protein>
<accession>A0A7K1Y862</accession>
<sequence length="218" mass="24835">MSSKAFLFDLNGTIIDDMGFHTIAWHKILTEDLGANLTQDEVKLQMYGKNSELLERVFGAGHFSDEEMERYSFEKERRYQEAYRPYLKLIDGLDLFLEKAHLKNVKMAIGSAAIPFNIDFVLDNLKIRRYFPVVVSADDVVLSKPDPETFVKAADLLGINPLDCIVFEDNPKGVEAALRGGMKAVVITTMHEPWEFKHLPNILAFVDNYTDPFLDTLL</sequence>
<evidence type="ECO:0000313" key="7">
    <source>
        <dbReference type="Proteomes" id="UP000466586"/>
    </source>
</evidence>
<evidence type="ECO:0000256" key="4">
    <source>
        <dbReference type="ARBA" id="ARBA00022842"/>
    </source>
</evidence>
<dbReference type="SFLD" id="SFLDS00003">
    <property type="entry name" value="Haloacid_Dehalogenase"/>
    <property type="match status" value="1"/>
</dbReference>
<dbReference type="GO" id="GO:0016787">
    <property type="term" value="F:hydrolase activity"/>
    <property type="evidence" value="ECO:0007669"/>
    <property type="project" value="UniProtKB-KW"/>
</dbReference>
<dbReference type="PANTHER" id="PTHR46193">
    <property type="entry name" value="6-PHOSPHOGLUCONATE PHOSPHATASE"/>
    <property type="match status" value="1"/>
</dbReference>
<keyword evidence="7" id="KW-1185">Reference proteome</keyword>